<dbReference type="EMBL" id="JBHRSS010000006">
    <property type="protein sequence ID" value="MFC3104757.1"/>
    <property type="molecule type" value="Genomic_DNA"/>
</dbReference>
<keyword evidence="5" id="KW-1185">Reference proteome</keyword>
<dbReference type="SUPFAM" id="SSF48113">
    <property type="entry name" value="Heme-dependent peroxidases"/>
    <property type="match status" value="1"/>
</dbReference>
<organism evidence="4 5">
    <name type="scientific">Salinisphaera aquimarina</name>
    <dbReference type="NCBI Taxonomy" id="2094031"/>
    <lineage>
        <taxon>Bacteria</taxon>
        <taxon>Pseudomonadati</taxon>
        <taxon>Pseudomonadota</taxon>
        <taxon>Gammaproteobacteria</taxon>
        <taxon>Salinisphaerales</taxon>
        <taxon>Salinisphaeraceae</taxon>
        <taxon>Salinisphaera</taxon>
    </lineage>
</organism>
<evidence type="ECO:0000313" key="4">
    <source>
        <dbReference type="EMBL" id="MFC3104757.1"/>
    </source>
</evidence>
<comment type="caution">
    <text evidence="4">The sequence shown here is derived from an EMBL/GenBank/DDBJ whole genome shotgun (WGS) entry which is preliminary data.</text>
</comment>
<dbReference type="InterPro" id="IPR019791">
    <property type="entry name" value="Haem_peroxidase_animal"/>
</dbReference>
<dbReference type="InterPro" id="IPR037120">
    <property type="entry name" value="Haem_peroxidase_sf_animal"/>
</dbReference>
<evidence type="ECO:0000313" key="5">
    <source>
        <dbReference type="Proteomes" id="UP001595462"/>
    </source>
</evidence>
<sequence length="507" mass="54868">MFTKINHIDGVTGDDEILFSTPFDYFFPEAARSRLCRLPETEATVAGLKRLGDLMADPGEIGDPQESFDSTIPAAFTYFGQFTDHDITARTDREGAVSEIGRAEPVRPADPDFVVANMRNGRRPQFDLDSVFGDGPGLAGASAAATTQSQLLYDSDLKLVAFADGDRVDLPREAGTHNAIIADARNDENVIIGQLQTAFLRFYNAAHDAQPGSDNKQKYIRARQLVRWAYQYVVVNDYLKQVCDPAVVDDTLANGPRFIGATSGKGAAFMPLEFSAAAYRFAHSMIRPFYRLNATSGEVGIGDLLGPAGRATNFDASDGQLIPARVVDWSLLVGSGSGVQMARKIDSKISRGLFTLPVGGRATDPVLRHLARSNLLRGYSLSLPTGQAICDAFGILPLSTADIKDGESPEMVEMLEDTYFDHRTPLWYYILREAAVQQDGNRLGEVGSRLVAETMVGLVKQDHNSYLNNLHDDAIDIELGVTLDESSAAVGGLAGLLDFAGVSNVCS</sequence>
<keyword evidence="3" id="KW-0325">Glycoprotein</keyword>
<dbReference type="PROSITE" id="PS50292">
    <property type="entry name" value="PEROXIDASE_3"/>
    <property type="match status" value="1"/>
</dbReference>
<dbReference type="Gene3D" id="1.10.640.10">
    <property type="entry name" value="Haem peroxidase domain superfamily, animal type"/>
    <property type="match status" value="1"/>
</dbReference>
<protein>
    <submittedName>
        <fullName evidence="4">Heme peroxidase family protein</fullName>
    </submittedName>
</protein>
<name>A0ABV7ET80_9GAMM</name>
<reference evidence="5" key="1">
    <citation type="journal article" date="2019" name="Int. J. Syst. Evol. Microbiol.">
        <title>The Global Catalogue of Microorganisms (GCM) 10K type strain sequencing project: providing services to taxonomists for standard genome sequencing and annotation.</title>
        <authorList>
            <consortium name="The Broad Institute Genomics Platform"/>
            <consortium name="The Broad Institute Genome Sequencing Center for Infectious Disease"/>
            <person name="Wu L."/>
            <person name="Ma J."/>
        </authorList>
    </citation>
    <scope>NUCLEOTIDE SEQUENCE [LARGE SCALE GENOMIC DNA]</scope>
    <source>
        <strain evidence="5">KCTC 52640</strain>
    </source>
</reference>
<dbReference type="Pfam" id="PF03098">
    <property type="entry name" value="An_peroxidase"/>
    <property type="match status" value="1"/>
</dbReference>
<proteinExistence type="predicted"/>
<gene>
    <name evidence="4" type="ORF">ACFOSU_12770</name>
</gene>
<evidence type="ECO:0000256" key="3">
    <source>
        <dbReference type="ARBA" id="ARBA00023180"/>
    </source>
</evidence>
<evidence type="ECO:0000256" key="1">
    <source>
        <dbReference type="ARBA" id="ARBA00004613"/>
    </source>
</evidence>
<evidence type="ECO:0000256" key="2">
    <source>
        <dbReference type="ARBA" id="ARBA00022525"/>
    </source>
</evidence>
<dbReference type="CDD" id="cd09819">
    <property type="entry name" value="An_peroxidase_bacterial_1"/>
    <property type="match status" value="1"/>
</dbReference>
<dbReference type="PANTHER" id="PTHR11475">
    <property type="entry name" value="OXIDASE/PEROXIDASE"/>
    <property type="match status" value="1"/>
</dbReference>
<dbReference type="PANTHER" id="PTHR11475:SF4">
    <property type="entry name" value="CHORION PEROXIDASE"/>
    <property type="match status" value="1"/>
</dbReference>
<keyword evidence="2" id="KW-0964">Secreted</keyword>
<comment type="subcellular location">
    <subcellularLocation>
        <location evidence="1">Secreted</location>
    </subcellularLocation>
</comment>
<dbReference type="InterPro" id="IPR010255">
    <property type="entry name" value="Haem_peroxidase_sf"/>
</dbReference>
<keyword evidence="4" id="KW-0575">Peroxidase</keyword>
<dbReference type="RefSeq" id="WP_380690211.1">
    <property type="nucleotide sequence ID" value="NZ_JBHRSS010000006.1"/>
</dbReference>
<accession>A0ABV7ET80</accession>
<keyword evidence="4" id="KW-0560">Oxidoreductase</keyword>
<dbReference type="Proteomes" id="UP001595462">
    <property type="component" value="Unassembled WGS sequence"/>
</dbReference>
<dbReference type="GO" id="GO:0004601">
    <property type="term" value="F:peroxidase activity"/>
    <property type="evidence" value="ECO:0007669"/>
    <property type="project" value="UniProtKB-KW"/>
</dbReference>